<sequence>MQPMRTTPTAPLTGRRRLMAALALLLVLPTGGPAHAAGFDLDALMARLTQVRAGEATFVERREVFQNERGSPLALESSGRLSFAAPDTFVRETLKPRQERLAVQGNQLTMSQGGRSRTTTLDSVPEAVVIVEAIRGTLTGNRELLERLFVPRLSGEAARWTLELVPRDARLRGQVAQLRILGAQAQLREVQMTMSDGDRTQLRIEPVAP</sequence>
<accession>A0ABX2G6J3</accession>
<dbReference type="EMBL" id="JABSNM010000021">
    <property type="protein sequence ID" value="NRT57943.1"/>
    <property type="molecule type" value="Genomic_DNA"/>
</dbReference>
<comment type="caution">
    <text evidence="3">The sequence shown here is derived from an EMBL/GenBank/DDBJ whole genome shotgun (WGS) entry which is preliminary data.</text>
</comment>
<dbReference type="Gene3D" id="2.50.20.10">
    <property type="entry name" value="Lipoprotein localisation LolA/LolB/LppX"/>
    <property type="match status" value="1"/>
</dbReference>
<reference evidence="3 4" key="1">
    <citation type="submission" date="2020-05" db="EMBL/GenBank/DDBJ databases">
        <title>Genomic Encyclopedia of Type Strains, Phase IV (KMG-V): Genome sequencing to study the core and pangenomes of soil and plant-associated prokaryotes.</title>
        <authorList>
            <person name="Whitman W."/>
        </authorList>
    </citation>
    <scope>NUCLEOTIDE SEQUENCE [LARGE SCALE GENOMIC DNA]</scope>
    <source>
        <strain evidence="3 4">C29</strain>
    </source>
</reference>
<name>A0ABX2G6J3_9BURK</name>
<keyword evidence="4" id="KW-1185">Reference proteome</keyword>
<dbReference type="Proteomes" id="UP001516061">
    <property type="component" value="Unassembled WGS sequence"/>
</dbReference>
<evidence type="ECO:0000313" key="4">
    <source>
        <dbReference type="Proteomes" id="UP001516061"/>
    </source>
</evidence>
<dbReference type="Pfam" id="PF19574">
    <property type="entry name" value="LolA_3"/>
    <property type="match status" value="1"/>
</dbReference>
<evidence type="ECO:0000256" key="2">
    <source>
        <dbReference type="SAM" id="SignalP"/>
    </source>
</evidence>
<feature type="chain" id="PRO_5046246808" evidence="2">
    <location>
        <begin position="37"/>
        <end position="209"/>
    </location>
</feature>
<protein>
    <submittedName>
        <fullName evidence="3">Outer membrane lipoprotein-sorting protein</fullName>
    </submittedName>
</protein>
<dbReference type="InterPro" id="IPR029046">
    <property type="entry name" value="LolA/LolB/LppX"/>
</dbReference>
<dbReference type="CDD" id="cd16325">
    <property type="entry name" value="LolA"/>
    <property type="match status" value="1"/>
</dbReference>
<proteinExistence type="predicted"/>
<evidence type="ECO:0000313" key="3">
    <source>
        <dbReference type="EMBL" id="NRT57943.1"/>
    </source>
</evidence>
<keyword evidence="1 2" id="KW-0732">Signal</keyword>
<dbReference type="InterPro" id="IPR004564">
    <property type="entry name" value="OM_lipoprot_carrier_LolA-like"/>
</dbReference>
<organism evidence="3 4">
    <name type="scientific">Sphaerotilus uruguayifluvii</name>
    <dbReference type="NCBI Taxonomy" id="2735897"/>
    <lineage>
        <taxon>Bacteria</taxon>
        <taxon>Pseudomonadati</taxon>
        <taxon>Pseudomonadota</taxon>
        <taxon>Betaproteobacteria</taxon>
        <taxon>Burkholderiales</taxon>
        <taxon>Sphaerotilaceae</taxon>
        <taxon>Sphaerotilus</taxon>
    </lineage>
</organism>
<evidence type="ECO:0000256" key="1">
    <source>
        <dbReference type="ARBA" id="ARBA00022729"/>
    </source>
</evidence>
<feature type="signal peptide" evidence="2">
    <location>
        <begin position="1"/>
        <end position="36"/>
    </location>
</feature>
<dbReference type="SUPFAM" id="SSF89392">
    <property type="entry name" value="Prokaryotic lipoproteins and lipoprotein localization factors"/>
    <property type="match status" value="1"/>
</dbReference>
<gene>
    <name evidence="3" type="ORF">HNQ01_003706</name>
</gene>
<keyword evidence="3" id="KW-0449">Lipoprotein</keyword>